<feature type="compositionally biased region" description="Polar residues" evidence="1">
    <location>
        <begin position="21"/>
        <end position="41"/>
    </location>
</feature>
<proteinExistence type="predicted"/>
<feature type="compositionally biased region" description="Basic residues" evidence="1">
    <location>
        <begin position="67"/>
        <end position="79"/>
    </location>
</feature>
<name>A0A9X0L577_SOLP1</name>
<dbReference type="AlphaFoldDB" id="A0A9X0L577"/>
<dbReference type="Proteomes" id="UP000054223">
    <property type="component" value="Unassembled WGS sequence"/>
</dbReference>
<sequence>MWLGSAQLAKAQVLPAKPQRRSTPPTDASSNRPSVWRNQTAPEARQQLPLSKQDKQAYENCPDPKRYSRKHRRRMVRIW</sequence>
<reference evidence="2 3" key="1">
    <citation type="submission" date="2015-11" db="EMBL/GenBank/DDBJ databases">
        <title>Solirubrum puertoriconensis gen. nov. an environmental bacteria isolated in Puerto Rico.</title>
        <authorList>
            <person name="Cuebas-Irizarry M.F."/>
            <person name="Montalvo-Rodriguez R."/>
        </authorList>
    </citation>
    <scope>NUCLEOTIDE SEQUENCE [LARGE SCALE GENOMIC DNA]</scope>
    <source>
        <strain evidence="2 3">MC1A</strain>
    </source>
</reference>
<feature type="compositionally biased region" description="Basic and acidic residues" evidence="1">
    <location>
        <begin position="52"/>
        <end position="66"/>
    </location>
</feature>
<comment type="caution">
    <text evidence="2">The sequence shown here is derived from an EMBL/GenBank/DDBJ whole genome shotgun (WGS) entry which is preliminary data.</text>
</comment>
<accession>A0A9X0L577</accession>
<dbReference type="EMBL" id="LNAL01000006">
    <property type="protein sequence ID" value="KUG08403.1"/>
    <property type="molecule type" value="Genomic_DNA"/>
</dbReference>
<protein>
    <submittedName>
        <fullName evidence="2">Uncharacterized protein</fullName>
    </submittedName>
</protein>
<keyword evidence="3" id="KW-1185">Reference proteome</keyword>
<gene>
    <name evidence="2" type="ORF">ASU33_09550</name>
</gene>
<evidence type="ECO:0000256" key="1">
    <source>
        <dbReference type="SAM" id="MobiDB-lite"/>
    </source>
</evidence>
<feature type="region of interest" description="Disordered" evidence="1">
    <location>
        <begin position="1"/>
        <end position="79"/>
    </location>
</feature>
<evidence type="ECO:0000313" key="2">
    <source>
        <dbReference type="EMBL" id="KUG08403.1"/>
    </source>
</evidence>
<evidence type="ECO:0000313" key="3">
    <source>
        <dbReference type="Proteomes" id="UP000054223"/>
    </source>
</evidence>
<organism evidence="2 3">
    <name type="scientific">Solirubrum puertoriconensis</name>
    <dbReference type="NCBI Taxonomy" id="1751427"/>
    <lineage>
        <taxon>Bacteria</taxon>
        <taxon>Pseudomonadati</taxon>
        <taxon>Bacteroidota</taxon>
        <taxon>Cytophagia</taxon>
        <taxon>Cytophagales</taxon>
    </lineage>
</organism>